<keyword evidence="2" id="KW-0285">Flavoprotein</keyword>
<gene>
    <name evidence="7" type="ORF">BKP35_11485</name>
</gene>
<feature type="domain" description="FAD dependent oxidoreductase" evidence="6">
    <location>
        <begin position="3"/>
        <end position="390"/>
    </location>
</feature>
<evidence type="ECO:0000313" key="8">
    <source>
        <dbReference type="Proteomes" id="UP000180098"/>
    </source>
</evidence>
<dbReference type="Proteomes" id="UP000180098">
    <property type="component" value="Unassembled WGS sequence"/>
</dbReference>
<evidence type="ECO:0000256" key="4">
    <source>
        <dbReference type="ARBA" id="ARBA00023002"/>
    </source>
</evidence>
<evidence type="ECO:0000256" key="3">
    <source>
        <dbReference type="ARBA" id="ARBA00022827"/>
    </source>
</evidence>
<evidence type="ECO:0000259" key="6">
    <source>
        <dbReference type="Pfam" id="PF01266"/>
    </source>
</evidence>
<comment type="caution">
    <text evidence="7">The sequence shown here is derived from an EMBL/GenBank/DDBJ whole genome shotgun (WGS) entry which is preliminary data.</text>
</comment>
<evidence type="ECO:0000256" key="2">
    <source>
        <dbReference type="ARBA" id="ARBA00022630"/>
    </source>
</evidence>
<dbReference type="PANTHER" id="PTHR43104:SF2">
    <property type="entry name" value="L-2-HYDROXYGLUTARATE DEHYDROGENASE, MITOCHONDRIAL"/>
    <property type="match status" value="1"/>
</dbReference>
<dbReference type="OrthoDB" id="9801699at2"/>
<proteinExistence type="inferred from homology"/>
<keyword evidence="4" id="KW-0560">Oxidoreductase</keyword>
<dbReference type="SUPFAM" id="SSF51905">
    <property type="entry name" value="FAD/NAD(P)-binding domain"/>
    <property type="match status" value="1"/>
</dbReference>
<dbReference type="AlphaFoldDB" id="A0A1S2LGB4"/>
<dbReference type="EMBL" id="MLQQ01000026">
    <property type="protein sequence ID" value="OIJ11562.1"/>
    <property type="molecule type" value="Genomic_DNA"/>
</dbReference>
<evidence type="ECO:0000256" key="1">
    <source>
        <dbReference type="ARBA" id="ARBA00001974"/>
    </source>
</evidence>
<protein>
    <submittedName>
        <fullName evidence="7">Hydroxyglutarate oxidase</fullName>
    </submittedName>
</protein>
<dbReference type="InterPro" id="IPR036188">
    <property type="entry name" value="FAD/NAD-bd_sf"/>
</dbReference>
<organism evidence="7 8">
    <name type="scientific">Anaerobacillus arseniciselenatis</name>
    <dbReference type="NCBI Taxonomy" id="85682"/>
    <lineage>
        <taxon>Bacteria</taxon>
        <taxon>Bacillati</taxon>
        <taxon>Bacillota</taxon>
        <taxon>Bacilli</taxon>
        <taxon>Bacillales</taxon>
        <taxon>Bacillaceae</taxon>
        <taxon>Anaerobacillus</taxon>
    </lineage>
</organism>
<evidence type="ECO:0000313" key="7">
    <source>
        <dbReference type="EMBL" id="OIJ11562.1"/>
    </source>
</evidence>
<dbReference type="NCBIfam" id="NF008726">
    <property type="entry name" value="PRK11728.1"/>
    <property type="match status" value="1"/>
</dbReference>
<evidence type="ECO:0000256" key="5">
    <source>
        <dbReference type="ARBA" id="ARBA00037941"/>
    </source>
</evidence>
<dbReference type="PANTHER" id="PTHR43104">
    <property type="entry name" value="L-2-HYDROXYGLUTARATE DEHYDROGENASE, MITOCHONDRIAL"/>
    <property type="match status" value="1"/>
</dbReference>
<comment type="cofactor">
    <cofactor evidence="1">
        <name>FAD</name>
        <dbReference type="ChEBI" id="CHEBI:57692"/>
    </cofactor>
</comment>
<dbReference type="RefSeq" id="WP_071313495.1">
    <property type="nucleotide sequence ID" value="NZ_MLQQ01000026.1"/>
</dbReference>
<name>A0A1S2LGB4_9BACI</name>
<dbReference type="GO" id="GO:0005737">
    <property type="term" value="C:cytoplasm"/>
    <property type="evidence" value="ECO:0007669"/>
    <property type="project" value="TreeGrafter"/>
</dbReference>
<sequence>MYDIAIIGAGIVGLSTALALQEKFLDYKIIVIEKEKDVAMHQTGHNSGVIHSGIYYKPGSLKARLAKKGNEEVIAFCEQNDIAYDRCGKVIVATEQNELPLLQALYDRGIENGLEIKRLAKPQLKEIEPHVEGLDAIHVPSTGIVNFKQIAKVYARIFKDRGGDIMLSTEVTEVSDLCNGSEITTSQGKLKAKIIINCGGLHCDHIAHKSKLLTDMRIVPFRGEYFELKEEKRYLCKNLIYPVPNPDFPFLGVHFSRMMDGRVLIGPNAVLGLRREGYKKTDIHLGDLFETLTYPGFWRVASKNMKEGMKEIVRSMSKKVLVKELQRFIPEVNENDLLPGKAGVRAQALTRNGKLIDDFYMIHHKRMVHVLNAPSPAATASLEIGRYIANEVGKTHGPVELV</sequence>
<comment type="similarity">
    <text evidence="5">Belongs to the L2HGDH family.</text>
</comment>
<dbReference type="Pfam" id="PF01266">
    <property type="entry name" value="DAO"/>
    <property type="match status" value="1"/>
</dbReference>
<keyword evidence="3" id="KW-0274">FAD</keyword>
<dbReference type="GO" id="GO:0047545">
    <property type="term" value="F:(S)-2-hydroxyglutarate dehydrogenase activity"/>
    <property type="evidence" value="ECO:0007669"/>
    <property type="project" value="TreeGrafter"/>
</dbReference>
<keyword evidence="8" id="KW-1185">Reference proteome</keyword>
<dbReference type="Gene3D" id="3.50.50.60">
    <property type="entry name" value="FAD/NAD(P)-binding domain"/>
    <property type="match status" value="1"/>
</dbReference>
<reference evidence="7 8" key="1">
    <citation type="submission" date="2016-10" db="EMBL/GenBank/DDBJ databases">
        <title>Draft genome sequences of four alkaliphilic bacteria belonging to the Anaerobacillus genus.</title>
        <authorList>
            <person name="Bassil N.M."/>
            <person name="Lloyd J.R."/>
        </authorList>
    </citation>
    <scope>NUCLEOTIDE SEQUENCE [LARGE SCALE GENOMIC DNA]</scope>
    <source>
        <strain evidence="7 8">DSM 15340</strain>
    </source>
</reference>
<dbReference type="Gene3D" id="3.30.9.10">
    <property type="entry name" value="D-Amino Acid Oxidase, subunit A, domain 2"/>
    <property type="match status" value="1"/>
</dbReference>
<dbReference type="InterPro" id="IPR006076">
    <property type="entry name" value="FAD-dep_OxRdtase"/>
</dbReference>
<accession>A0A1S2LGB4</accession>